<dbReference type="AlphaFoldDB" id="A0A263BWQ4"/>
<accession>A0A263BWQ4</accession>
<gene>
    <name evidence="1" type="primary">paaI</name>
    <name evidence="1" type="ORF">CIB95_00930</name>
</gene>
<dbReference type="EMBL" id="NPIA01000001">
    <property type="protein sequence ID" value="OZM58173.1"/>
    <property type="molecule type" value="Genomic_DNA"/>
</dbReference>
<dbReference type="Proteomes" id="UP000217083">
    <property type="component" value="Unassembled WGS sequence"/>
</dbReference>
<dbReference type="Pfam" id="PF05138">
    <property type="entry name" value="PaaA_PaaC"/>
    <property type="match status" value="1"/>
</dbReference>
<dbReference type="GO" id="GO:0010124">
    <property type="term" value="P:phenylacetate catabolic process"/>
    <property type="evidence" value="ECO:0007669"/>
    <property type="project" value="InterPro"/>
</dbReference>
<dbReference type="InterPro" id="IPR052703">
    <property type="entry name" value="Aromatic_CoA_ox/epox"/>
</dbReference>
<dbReference type="InterPro" id="IPR009078">
    <property type="entry name" value="Ferritin-like_SF"/>
</dbReference>
<keyword evidence="2" id="KW-1185">Reference proteome</keyword>
<organism evidence="1 2">
    <name type="scientific">Lottiidibacillus patelloidae</name>
    <dbReference type="NCBI Taxonomy" id="2670334"/>
    <lineage>
        <taxon>Bacteria</taxon>
        <taxon>Bacillati</taxon>
        <taxon>Bacillota</taxon>
        <taxon>Bacilli</taxon>
        <taxon>Bacillales</taxon>
        <taxon>Bacillaceae</taxon>
        <taxon>Lottiidibacillus</taxon>
    </lineage>
</organism>
<reference evidence="1 2" key="2">
    <citation type="submission" date="2017-09" db="EMBL/GenBank/DDBJ databases">
        <title>Bacillus patelloidae sp. nov., isolated from the intestinal tract of a marine limpet.</title>
        <authorList>
            <person name="Liu R."/>
            <person name="Dong C."/>
            <person name="Shao Z."/>
        </authorList>
    </citation>
    <scope>NUCLEOTIDE SEQUENCE [LARGE SCALE GENOMIC DNA]</scope>
    <source>
        <strain evidence="1 2">SA5d-4</strain>
    </source>
</reference>
<dbReference type="SUPFAM" id="SSF47240">
    <property type="entry name" value="Ferritin-like"/>
    <property type="match status" value="1"/>
</dbReference>
<sequence>MGRRWQEVIIKTAEEAKQNKDYKATLTELLYQLADDDFILAYRGSEWLGLAPHIEEDVAFSSINQDTMGHATIYYNLLEDLGEGKSDDLAHMRPAAERQNAIILEEVNGTGDYLTEPRYDWAFAVVRNYFYDLAKKIKLEALKTSSYEPLAHAAVKINMEQYYHVMHWSTWFKQLLSANEDAKKRMMTAVEKVWIDFDNVLSFGPKAKELAELGIIEAEETIKQRWISHMKAVFEELEIDYPGELGSKRGNGRIGEHTTDLDEALKTLREVYETDTVTAW</sequence>
<evidence type="ECO:0000313" key="1">
    <source>
        <dbReference type="EMBL" id="OZM58173.1"/>
    </source>
</evidence>
<dbReference type="InterPro" id="IPR011882">
    <property type="entry name" value="PaaC"/>
</dbReference>
<reference evidence="2" key="1">
    <citation type="submission" date="2017-08" db="EMBL/GenBank/DDBJ databases">
        <authorList>
            <person name="Huang Z."/>
        </authorList>
    </citation>
    <scope>NUCLEOTIDE SEQUENCE [LARGE SCALE GENOMIC DNA]</scope>
    <source>
        <strain evidence="2">SA5d-4</strain>
    </source>
</reference>
<dbReference type="NCBIfam" id="TIGR02158">
    <property type="entry name" value="PA_CoA_Oxy3"/>
    <property type="match status" value="1"/>
</dbReference>
<evidence type="ECO:0000313" key="2">
    <source>
        <dbReference type="Proteomes" id="UP000217083"/>
    </source>
</evidence>
<dbReference type="PIRSF" id="PIRSF037834">
    <property type="entry name" value="PA_CoA_Oase3"/>
    <property type="match status" value="1"/>
</dbReference>
<dbReference type="Gene3D" id="1.20.1260.10">
    <property type="match status" value="1"/>
</dbReference>
<dbReference type="InterPro" id="IPR012347">
    <property type="entry name" value="Ferritin-like"/>
</dbReference>
<comment type="caution">
    <text evidence="1">The sequence shown here is derived from an EMBL/GenBank/DDBJ whole genome shotgun (WGS) entry which is preliminary data.</text>
</comment>
<name>A0A263BWQ4_9BACI</name>
<dbReference type="PANTHER" id="PTHR30458:SF0">
    <property type="entry name" value="1,2-PHENYLACETYL-COA EPOXIDASE, SUBUNIT C"/>
    <property type="match status" value="1"/>
</dbReference>
<dbReference type="PANTHER" id="PTHR30458">
    <property type="entry name" value="PHENYLACETIC ACID DEGRADATION PROTEIN PAA"/>
    <property type="match status" value="1"/>
</dbReference>
<protein>
    <submittedName>
        <fullName evidence="1">Phenylacetate-CoA oxygenase subunit PaaI</fullName>
    </submittedName>
</protein>
<dbReference type="GO" id="GO:0005829">
    <property type="term" value="C:cytosol"/>
    <property type="evidence" value="ECO:0007669"/>
    <property type="project" value="TreeGrafter"/>
</dbReference>
<proteinExistence type="predicted"/>
<dbReference type="InterPro" id="IPR007814">
    <property type="entry name" value="PaaA_PaaC"/>
</dbReference>